<organism evidence="7 8">
    <name type="scientific">Merismopedia glauca CCAP 1448/3</name>
    <dbReference type="NCBI Taxonomy" id="1296344"/>
    <lineage>
        <taxon>Bacteria</taxon>
        <taxon>Bacillati</taxon>
        <taxon>Cyanobacteriota</taxon>
        <taxon>Cyanophyceae</taxon>
        <taxon>Synechococcales</taxon>
        <taxon>Merismopediaceae</taxon>
        <taxon>Merismopedia</taxon>
    </lineage>
</organism>
<dbReference type="InterPro" id="IPR001727">
    <property type="entry name" value="GDT1-like"/>
</dbReference>
<feature type="transmembrane region" description="Helical" evidence="6">
    <location>
        <begin position="111"/>
        <end position="129"/>
    </location>
</feature>
<evidence type="ECO:0000313" key="8">
    <source>
        <dbReference type="Proteomes" id="UP000238762"/>
    </source>
</evidence>
<dbReference type="PANTHER" id="PTHR12608:SF1">
    <property type="entry name" value="TRANSMEMBRANE PROTEIN 165"/>
    <property type="match status" value="1"/>
</dbReference>
<reference evidence="7 8" key="2">
    <citation type="submission" date="2018-03" db="EMBL/GenBank/DDBJ databases">
        <title>The ancient ancestry and fast evolution of plastids.</title>
        <authorList>
            <person name="Moore K.R."/>
            <person name="Magnabosco C."/>
            <person name="Momper L."/>
            <person name="Gold D.A."/>
            <person name="Bosak T."/>
            <person name="Fournier G.P."/>
        </authorList>
    </citation>
    <scope>NUCLEOTIDE SEQUENCE [LARGE SCALE GENOMIC DNA]</scope>
    <source>
        <strain evidence="7 8">CCAP 1448/3</strain>
    </source>
</reference>
<dbReference type="Pfam" id="PF01169">
    <property type="entry name" value="GDT1"/>
    <property type="match status" value="1"/>
</dbReference>
<name>A0A2T1C2V8_9CYAN</name>
<comment type="similarity">
    <text evidence="2 6">Belongs to the GDT1 family.</text>
</comment>
<keyword evidence="5 6" id="KW-0472">Membrane</keyword>
<feature type="transmembrane region" description="Helical" evidence="6">
    <location>
        <begin position="79"/>
        <end position="99"/>
    </location>
</feature>
<accession>A0A2T1C2V8</accession>
<evidence type="ECO:0000256" key="1">
    <source>
        <dbReference type="ARBA" id="ARBA00004141"/>
    </source>
</evidence>
<dbReference type="GO" id="GO:0016020">
    <property type="term" value="C:membrane"/>
    <property type="evidence" value="ECO:0007669"/>
    <property type="project" value="UniProtKB-SubCell"/>
</dbReference>
<keyword evidence="3 6" id="KW-0812">Transmembrane</keyword>
<proteinExistence type="inferred from homology"/>
<evidence type="ECO:0000313" key="7">
    <source>
        <dbReference type="EMBL" id="PSB02453.1"/>
    </source>
</evidence>
<dbReference type="EMBL" id="PVWJ01000059">
    <property type="protein sequence ID" value="PSB02453.1"/>
    <property type="molecule type" value="Genomic_DNA"/>
</dbReference>
<dbReference type="Proteomes" id="UP000238762">
    <property type="component" value="Unassembled WGS sequence"/>
</dbReference>
<dbReference type="OrthoDB" id="9801356at2"/>
<keyword evidence="8" id="KW-1185">Reference proteome</keyword>
<evidence type="ECO:0000256" key="6">
    <source>
        <dbReference type="RuleBase" id="RU365102"/>
    </source>
</evidence>
<dbReference type="RefSeq" id="WP_106289082.1">
    <property type="nucleotide sequence ID" value="NZ_CAWNTC010000065.1"/>
</dbReference>
<comment type="subcellular location">
    <subcellularLocation>
        <location evidence="1 6">Membrane</location>
        <topology evidence="1 6">Multi-pass membrane protein</topology>
    </subcellularLocation>
</comment>
<evidence type="ECO:0000256" key="2">
    <source>
        <dbReference type="ARBA" id="ARBA00009190"/>
    </source>
</evidence>
<gene>
    <name evidence="7" type="ORF">C7B64_12965</name>
</gene>
<comment type="caution">
    <text evidence="6">Lacks conserved residue(s) required for the propagation of feature annotation.</text>
</comment>
<evidence type="ECO:0000256" key="3">
    <source>
        <dbReference type="ARBA" id="ARBA00022692"/>
    </source>
</evidence>
<evidence type="ECO:0000256" key="4">
    <source>
        <dbReference type="ARBA" id="ARBA00022989"/>
    </source>
</evidence>
<comment type="caution">
    <text evidence="7">The sequence shown here is derived from an EMBL/GenBank/DDBJ whole genome shotgun (WGS) entry which is preliminary data.</text>
</comment>
<protein>
    <recommendedName>
        <fullName evidence="6">GDT1 family protein</fullName>
    </recommendedName>
</protein>
<reference evidence="7 8" key="1">
    <citation type="submission" date="2018-02" db="EMBL/GenBank/DDBJ databases">
        <authorList>
            <person name="Cohen D.B."/>
            <person name="Kent A.D."/>
        </authorList>
    </citation>
    <scope>NUCLEOTIDE SEQUENCE [LARGE SCALE GENOMIC DNA]</scope>
    <source>
        <strain evidence="7 8">CCAP 1448/3</strain>
    </source>
</reference>
<dbReference type="AlphaFoldDB" id="A0A2T1C2V8"/>
<evidence type="ECO:0000256" key="5">
    <source>
        <dbReference type="ARBA" id="ARBA00023136"/>
    </source>
</evidence>
<dbReference type="GO" id="GO:0046873">
    <property type="term" value="F:metal ion transmembrane transporter activity"/>
    <property type="evidence" value="ECO:0007669"/>
    <property type="project" value="InterPro"/>
</dbReference>
<sequence>MKRVTDCVKTVTSAASENRLVLTDISTTCQTEAELSVGKPWGKIWGVFSSTFFTILMAEMGDKTQLATMLMSAQSQSPWIVFAGAGAALVSTSLVGVLLGRWLSKHITPKTLNLLGGMLLVSISIMLFWDVLVNS</sequence>
<dbReference type="PANTHER" id="PTHR12608">
    <property type="entry name" value="TRANSMEMBRANE PROTEIN HTP-1 RELATED"/>
    <property type="match status" value="1"/>
</dbReference>
<keyword evidence="4 6" id="KW-1133">Transmembrane helix</keyword>